<accession>A0A918IDE1</accession>
<comment type="caution">
    <text evidence="2">The sequence shown here is derived from an EMBL/GenBank/DDBJ whole genome shotgun (WGS) entry which is preliminary data.</text>
</comment>
<evidence type="ECO:0000256" key="1">
    <source>
        <dbReference type="SAM" id="MobiDB-lite"/>
    </source>
</evidence>
<dbReference type="AlphaFoldDB" id="A0A918IDE1"/>
<protein>
    <submittedName>
        <fullName evidence="2">Uncharacterized protein</fullName>
    </submittedName>
</protein>
<reference evidence="2" key="1">
    <citation type="journal article" date="2014" name="Int. J. Syst. Evol. Microbiol.">
        <title>Complete genome sequence of Corynebacterium casei LMG S-19264T (=DSM 44701T), isolated from a smear-ripened cheese.</title>
        <authorList>
            <consortium name="US DOE Joint Genome Institute (JGI-PGF)"/>
            <person name="Walter F."/>
            <person name="Albersmeier A."/>
            <person name="Kalinowski J."/>
            <person name="Ruckert C."/>
        </authorList>
    </citation>
    <scope>NUCLEOTIDE SEQUENCE</scope>
    <source>
        <strain evidence="2">JCM 4369</strain>
    </source>
</reference>
<dbReference type="EMBL" id="BMTD01000007">
    <property type="protein sequence ID" value="GGU97532.1"/>
    <property type="molecule type" value="Genomic_DNA"/>
</dbReference>
<dbReference type="Proteomes" id="UP000618795">
    <property type="component" value="Unassembled WGS sequence"/>
</dbReference>
<organism evidence="2 3">
    <name type="scientific">Streptomyces filipinensis</name>
    <dbReference type="NCBI Taxonomy" id="66887"/>
    <lineage>
        <taxon>Bacteria</taxon>
        <taxon>Bacillati</taxon>
        <taxon>Actinomycetota</taxon>
        <taxon>Actinomycetes</taxon>
        <taxon>Kitasatosporales</taxon>
        <taxon>Streptomycetaceae</taxon>
        <taxon>Streptomyces</taxon>
    </lineage>
</organism>
<feature type="region of interest" description="Disordered" evidence="1">
    <location>
        <begin position="46"/>
        <end position="69"/>
    </location>
</feature>
<sequence length="69" mass="6770">MRAAVRPAGHRQAKGEWAAPRPAPVRGAARTVTFVSGRDGVCPATGPAPAFPSGGTPAPVVTGRAAGAP</sequence>
<feature type="region of interest" description="Disordered" evidence="1">
    <location>
        <begin position="1"/>
        <end position="24"/>
    </location>
</feature>
<gene>
    <name evidence="2" type="ORF">GCM10010260_36740</name>
</gene>
<name>A0A918IDE1_9ACTN</name>
<keyword evidence="3" id="KW-1185">Reference proteome</keyword>
<proteinExistence type="predicted"/>
<reference evidence="2" key="2">
    <citation type="submission" date="2020-09" db="EMBL/GenBank/DDBJ databases">
        <authorList>
            <person name="Sun Q."/>
            <person name="Ohkuma M."/>
        </authorList>
    </citation>
    <scope>NUCLEOTIDE SEQUENCE</scope>
    <source>
        <strain evidence="2">JCM 4369</strain>
    </source>
</reference>
<evidence type="ECO:0000313" key="3">
    <source>
        <dbReference type="Proteomes" id="UP000618795"/>
    </source>
</evidence>
<evidence type="ECO:0000313" key="2">
    <source>
        <dbReference type="EMBL" id="GGU97532.1"/>
    </source>
</evidence>